<keyword evidence="2" id="KW-1185">Reference proteome</keyword>
<protein>
    <submittedName>
        <fullName evidence="1">Uncharacterized protein</fullName>
    </submittedName>
</protein>
<dbReference type="Proteomes" id="UP000320055">
    <property type="component" value="Unassembled WGS sequence"/>
</dbReference>
<sequence>MQFSWLFMNIQKLLVLSPLLRLKKTEPAVTVGNSRLRKI</sequence>
<proteinExistence type="predicted"/>
<dbReference type="EMBL" id="CAACVJ010000186">
    <property type="protein sequence ID" value="VEP14454.1"/>
    <property type="molecule type" value="Genomic_DNA"/>
</dbReference>
<evidence type="ECO:0000313" key="2">
    <source>
        <dbReference type="Proteomes" id="UP000320055"/>
    </source>
</evidence>
<gene>
    <name evidence="1" type="ORF">H1P_2660005</name>
</gene>
<name>A0A563VSK7_9CYAN</name>
<dbReference type="AlphaFoldDB" id="A0A563VSK7"/>
<reference evidence="1 2" key="1">
    <citation type="submission" date="2019-01" db="EMBL/GenBank/DDBJ databases">
        <authorList>
            <person name="Brito A."/>
        </authorList>
    </citation>
    <scope>NUCLEOTIDE SEQUENCE [LARGE SCALE GENOMIC DNA]</scope>
    <source>
        <strain evidence="1">1</strain>
    </source>
</reference>
<organism evidence="1 2">
    <name type="scientific">Hyella patelloides LEGE 07179</name>
    <dbReference type="NCBI Taxonomy" id="945734"/>
    <lineage>
        <taxon>Bacteria</taxon>
        <taxon>Bacillati</taxon>
        <taxon>Cyanobacteriota</taxon>
        <taxon>Cyanophyceae</taxon>
        <taxon>Pleurocapsales</taxon>
        <taxon>Hyellaceae</taxon>
        <taxon>Hyella</taxon>
    </lineage>
</organism>
<evidence type="ECO:0000313" key="1">
    <source>
        <dbReference type="EMBL" id="VEP14454.1"/>
    </source>
</evidence>
<accession>A0A563VSK7</accession>